<dbReference type="EMBL" id="ML742135">
    <property type="protein sequence ID" value="KAE8149093.1"/>
    <property type="molecule type" value="Genomic_DNA"/>
</dbReference>
<dbReference type="AlphaFoldDB" id="A0A5N6TRW5"/>
<accession>A0A5N6TRW5</accession>
<evidence type="ECO:0000256" key="1">
    <source>
        <dbReference type="SAM" id="MobiDB-lite"/>
    </source>
</evidence>
<name>A0A5N6TRW5_ASPAV</name>
<dbReference type="PANTHER" id="PTHR30383:SF5">
    <property type="entry name" value="SGNH HYDROLASE-TYPE ESTERASE DOMAIN-CONTAINING PROTEIN"/>
    <property type="match status" value="1"/>
</dbReference>
<dbReference type="InterPro" id="IPR036514">
    <property type="entry name" value="SGNH_hydro_sf"/>
</dbReference>
<feature type="domain" description="SGNH hydrolase-type esterase" evidence="2">
    <location>
        <begin position="19"/>
        <end position="191"/>
    </location>
</feature>
<sequence>MVVPLARAKSLPNLRIMPLGDSITKGNGDPDGNGYRQKVRGKILDLGSAVDMIGSLQSGKMLDNDHEGHSGEYLAGIRDSIQLSIRAQPNVVLVHAGTNNMDKEVQLPIAHDLIEEIIDLLFQGSPDTAVLVAPVIWANDDRMNNNTEAFNKKLARIVEQKQNEEKHILSVPIDIGPDDLSDKKHPNVNGYVKMATAWFNAIVDANDRGWIGPPTKVDPAKLPGMGLGYNNTSPGGKPLRRVDSL</sequence>
<protein>
    <submittedName>
        <fullName evidence="3">SGNH hydrolase-type esterase domain-containing protein</fullName>
    </submittedName>
</protein>
<reference evidence="3 4" key="1">
    <citation type="submission" date="2019-04" db="EMBL/GenBank/DDBJ databases">
        <title>Friends and foes A comparative genomics study of 23 Aspergillus species from section Flavi.</title>
        <authorList>
            <consortium name="DOE Joint Genome Institute"/>
            <person name="Kjaerbolling I."/>
            <person name="Vesth T."/>
            <person name="Frisvad J.C."/>
            <person name="Nybo J.L."/>
            <person name="Theobald S."/>
            <person name="Kildgaard S."/>
            <person name="Isbrandt T."/>
            <person name="Kuo A."/>
            <person name="Sato A."/>
            <person name="Lyhne E.K."/>
            <person name="Kogle M.E."/>
            <person name="Wiebenga A."/>
            <person name="Kun R.S."/>
            <person name="Lubbers R.J."/>
            <person name="Makela M.R."/>
            <person name="Barry K."/>
            <person name="Chovatia M."/>
            <person name="Clum A."/>
            <person name="Daum C."/>
            <person name="Haridas S."/>
            <person name="He G."/>
            <person name="LaButti K."/>
            <person name="Lipzen A."/>
            <person name="Mondo S."/>
            <person name="Riley R."/>
            <person name="Salamov A."/>
            <person name="Simmons B.A."/>
            <person name="Magnuson J.K."/>
            <person name="Henrissat B."/>
            <person name="Mortensen U.H."/>
            <person name="Larsen T.O."/>
            <person name="Devries R.P."/>
            <person name="Grigoriev I.V."/>
            <person name="Machida M."/>
            <person name="Baker S.E."/>
            <person name="Andersen M.R."/>
        </authorList>
    </citation>
    <scope>NUCLEOTIDE SEQUENCE [LARGE SCALE GENOMIC DNA]</scope>
    <source>
        <strain evidence="3 4">IBT 18842</strain>
    </source>
</reference>
<dbReference type="InterPro" id="IPR051532">
    <property type="entry name" value="Ester_Hydrolysis_Enzymes"/>
</dbReference>
<dbReference type="PANTHER" id="PTHR30383">
    <property type="entry name" value="THIOESTERASE 1/PROTEASE 1/LYSOPHOSPHOLIPASE L1"/>
    <property type="match status" value="1"/>
</dbReference>
<dbReference type="Proteomes" id="UP000325780">
    <property type="component" value="Unassembled WGS sequence"/>
</dbReference>
<evidence type="ECO:0000313" key="3">
    <source>
        <dbReference type="EMBL" id="KAE8149093.1"/>
    </source>
</evidence>
<dbReference type="OrthoDB" id="6123at2759"/>
<dbReference type="SUPFAM" id="SSF52266">
    <property type="entry name" value="SGNH hydrolase"/>
    <property type="match status" value="1"/>
</dbReference>
<organism evidence="3 4">
    <name type="scientific">Aspergillus avenaceus</name>
    <dbReference type="NCBI Taxonomy" id="36643"/>
    <lineage>
        <taxon>Eukaryota</taxon>
        <taxon>Fungi</taxon>
        <taxon>Dikarya</taxon>
        <taxon>Ascomycota</taxon>
        <taxon>Pezizomycotina</taxon>
        <taxon>Eurotiomycetes</taxon>
        <taxon>Eurotiomycetidae</taxon>
        <taxon>Eurotiales</taxon>
        <taxon>Aspergillaceae</taxon>
        <taxon>Aspergillus</taxon>
        <taxon>Aspergillus subgen. Circumdati</taxon>
    </lineage>
</organism>
<dbReference type="GO" id="GO:0004622">
    <property type="term" value="F:phosphatidylcholine lysophospholipase activity"/>
    <property type="evidence" value="ECO:0007669"/>
    <property type="project" value="TreeGrafter"/>
</dbReference>
<keyword evidence="4" id="KW-1185">Reference proteome</keyword>
<evidence type="ECO:0000313" key="4">
    <source>
        <dbReference type="Proteomes" id="UP000325780"/>
    </source>
</evidence>
<dbReference type="InterPro" id="IPR013830">
    <property type="entry name" value="SGNH_hydro"/>
</dbReference>
<dbReference type="Pfam" id="PF13472">
    <property type="entry name" value="Lipase_GDSL_2"/>
    <property type="match status" value="1"/>
</dbReference>
<evidence type="ECO:0000259" key="2">
    <source>
        <dbReference type="Pfam" id="PF13472"/>
    </source>
</evidence>
<proteinExistence type="predicted"/>
<gene>
    <name evidence="3" type="ORF">BDV25DRAFT_168050</name>
</gene>
<dbReference type="CDD" id="cd01833">
    <property type="entry name" value="XynB_like"/>
    <property type="match status" value="1"/>
</dbReference>
<dbReference type="Gene3D" id="3.40.50.1110">
    <property type="entry name" value="SGNH hydrolase"/>
    <property type="match status" value="1"/>
</dbReference>
<feature type="region of interest" description="Disordered" evidence="1">
    <location>
        <begin position="226"/>
        <end position="245"/>
    </location>
</feature>
<keyword evidence="3" id="KW-0378">Hydrolase</keyword>